<organism evidence="2 3">
    <name type="scientific">Magnetofaba australis IT-1</name>
    <dbReference type="NCBI Taxonomy" id="1434232"/>
    <lineage>
        <taxon>Bacteria</taxon>
        <taxon>Pseudomonadati</taxon>
        <taxon>Pseudomonadota</taxon>
        <taxon>Magnetococcia</taxon>
        <taxon>Magnetococcales</taxon>
        <taxon>Magnetococcaceae</taxon>
        <taxon>Magnetofaba</taxon>
    </lineage>
</organism>
<name>A0A1Y2JZN0_9PROT</name>
<protein>
    <submittedName>
        <fullName evidence="2">Putative anaerobic ribonucleoside-triphosphate reductase activating protein</fullName>
    </submittedName>
</protein>
<feature type="compositionally biased region" description="Polar residues" evidence="1">
    <location>
        <begin position="154"/>
        <end position="171"/>
    </location>
</feature>
<feature type="region of interest" description="Disordered" evidence="1">
    <location>
        <begin position="150"/>
        <end position="171"/>
    </location>
</feature>
<evidence type="ECO:0000256" key="1">
    <source>
        <dbReference type="SAM" id="MobiDB-lite"/>
    </source>
</evidence>
<sequence>MATADLAAHLLDLPEALDGLTLSGGEPFDQAAALAALLQRVRAARPAWTVMAFSGYTHAQLLEAGAAQRALLAQTDLLIDGPFRRDQPSWEPLAGSANQRLIALTARGRIVKRQVLSESPPLANLGVGENGAAWLIGVLSPTQREAYHQMLPKDSTSQSKATNATPTPNEN</sequence>
<keyword evidence="3" id="KW-1185">Reference proteome</keyword>
<dbReference type="STRING" id="1434232.MAIT1_00836"/>
<gene>
    <name evidence="2" type="ORF">MAIT1_00836</name>
</gene>
<evidence type="ECO:0000313" key="3">
    <source>
        <dbReference type="Proteomes" id="UP000194003"/>
    </source>
</evidence>
<dbReference type="Proteomes" id="UP000194003">
    <property type="component" value="Unassembled WGS sequence"/>
</dbReference>
<dbReference type="AlphaFoldDB" id="A0A1Y2JZN0"/>
<comment type="caution">
    <text evidence="2">The sequence shown here is derived from an EMBL/GenBank/DDBJ whole genome shotgun (WGS) entry which is preliminary data.</text>
</comment>
<dbReference type="EMBL" id="LVJN01000021">
    <property type="protein sequence ID" value="OSM00339.1"/>
    <property type="molecule type" value="Genomic_DNA"/>
</dbReference>
<accession>A0A1Y2JZN0</accession>
<dbReference type="Pfam" id="PF13353">
    <property type="entry name" value="Fer4_12"/>
    <property type="match status" value="1"/>
</dbReference>
<evidence type="ECO:0000313" key="2">
    <source>
        <dbReference type="EMBL" id="OSM00339.1"/>
    </source>
</evidence>
<reference evidence="2 3" key="1">
    <citation type="journal article" date="2016" name="BMC Genomics">
        <title>Combined genomic and structural analyses of a cultured magnetotactic bacterium reveals its niche adaptation to a dynamic environment.</title>
        <authorList>
            <person name="Araujo A.C."/>
            <person name="Morillo V."/>
            <person name="Cypriano J."/>
            <person name="Teixeira L.C."/>
            <person name="Leao P."/>
            <person name="Lyra S."/>
            <person name="Almeida L.G."/>
            <person name="Bazylinski D.A."/>
            <person name="Vasconcellos A.T."/>
            <person name="Abreu F."/>
            <person name="Lins U."/>
        </authorList>
    </citation>
    <scope>NUCLEOTIDE SEQUENCE [LARGE SCALE GENOMIC DNA]</scope>
    <source>
        <strain evidence="2 3">IT-1</strain>
    </source>
</reference>
<proteinExistence type="predicted"/>